<keyword evidence="1" id="KW-0175">Coiled coil</keyword>
<dbReference type="AlphaFoldDB" id="A0A9P5CSC0"/>
<protein>
    <submittedName>
        <fullName evidence="2">Uncharacterized protein</fullName>
    </submittedName>
</protein>
<comment type="caution">
    <text evidence="2">The sequence shown here is derived from an EMBL/GenBank/DDBJ whole genome shotgun (WGS) entry which is preliminary data.</text>
</comment>
<name>A0A9P5CSC0_CRYP1</name>
<evidence type="ECO:0000313" key="2">
    <source>
        <dbReference type="EMBL" id="KAF3768422.1"/>
    </source>
</evidence>
<feature type="coiled-coil region" evidence="1">
    <location>
        <begin position="74"/>
        <end position="115"/>
    </location>
</feature>
<dbReference type="EMBL" id="MU032345">
    <property type="protein sequence ID" value="KAF3768422.1"/>
    <property type="molecule type" value="Genomic_DNA"/>
</dbReference>
<proteinExistence type="predicted"/>
<dbReference type="OrthoDB" id="4777221at2759"/>
<reference evidence="2" key="1">
    <citation type="journal article" date="2020" name="Phytopathology">
        <title>Genome sequence of the chestnut blight fungus Cryphonectria parasitica EP155: A fundamental resource for an archetypical invasive plant pathogen.</title>
        <authorList>
            <person name="Crouch J.A."/>
            <person name="Dawe A."/>
            <person name="Aerts A."/>
            <person name="Barry K."/>
            <person name="Churchill A.C.L."/>
            <person name="Grimwood J."/>
            <person name="Hillman B."/>
            <person name="Milgroom M.G."/>
            <person name="Pangilinan J."/>
            <person name="Smith M."/>
            <person name="Salamov A."/>
            <person name="Schmutz J."/>
            <person name="Yadav J."/>
            <person name="Grigoriev I.V."/>
            <person name="Nuss D."/>
        </authorList>
    </citation>
    <scope>NUCLEOTIDE SEQUENCE</scope>
    <source>
        <strain evidence="2">EP155</strain>
    </source>
</reference>
<evidence type="ECO:0000313" key="3">
    <source>
        <dbReference type="Proteomes" id="UP000803844"/>
    </source>
</evidence>
<organism evidence="2 3">
    <name type="scientific">Cryphonectria parasitica (strain ATCC 38755 / EP155)</name>
    <dbReference type="NCBI Taxonomy" id="660469"/>
    <lineage>
        <taxon>Eukaryota</taxon>
        <taxon>Fungi</taxon>
        <taxon>Dikarya</taxon>
        <taxon>Ascomycota</taxon>
        <taxon>Pezizomycotina</taxon>
        <taxon>Sordariomycetes</taxon>
        <taxon>Sordariomycetidae</taxon>
        <taxon>Diaporthales</taxon>
        <taxon>Cryphonectriaceae</taxon>
        <taxon>Cryphonectria-Endothia species complex</taxon>
        <taxon>Cryphonectria</taxon>
    </lineage>
</organism>
<keyword evidence="3" id="KW-1185">Reference proteome</keyword>
<dbReference type="GeneID" id="63833312"/>
<dbReference type="Proteomes" id="UP000803844">
    <property type="component" value="Unassembled WGS sequence"/>
</dbReference>
<feature type="non-terminal residue" evidence="2">
    <location>
        <position position="146"/>
    </location>
</feature>
<dbReference type="RefSeq" id="XP_040779383.1">
    <property type="nucleotide sequence ID" value="XM_040916183.1"/>
</dbReference>
<gene>
    <name evidence="2" type="ORF">M406DRAFT_242716</name>
</gene>
<evidence type="ECO:0000256" key="1">
    <source>
        <dbReference type="SAM" id="Coils"/>
    </source>
</evidence>
<sequence>MSDRVNKSRHKKTEQTTSLWLIALSRCIEMPTCSFCEGRKTRCLSSEKDSSRCTECIRFKRGNCDMHGLSPLQVEKIVAQHSAAEAALDDAEEELERATAKVRRLRKQRKLWAEKIARAVHRDLDTIEELDRVEAEELAKEQQARA</sequence>
<accession>A0A9P5CSC0</accession>